<dbReference type="SUPFAM" id="SSF102114">
    <property type="entry name" value="Radical SAM enzymes"/>
    <property type="match status" value="1"/>
</dbReference>
<keyword evidence="6 14" id="KW-0489">Methyltransferase</keyword>
<dbReference type="SFLD" id="SFLDG01062">
    <property type="entry name" value="methyltransferase_(Class_A)"/>
    <property type="match status" value="1"/>
</dbReference>
<evidence type="ECO:0000256" key="4">
    <source>
        <dbReference type="ARBA" id="ARBA00022490"/>
    </source>
</evidence>
<organism evidence="16">
    <name type="scientific">Marivirga arenosa</name>
    <dbReference type="NCBI Taxonomy" id="3059076"/>
    <lineage>
        <taxon>Bacteria</taxon>
        <taxon>Pseudomonadati</taxon>
        <taxon>Bacteroidota</taxon>
        <taxon>Cytophagia</taxon>
        <taxon>Cytophagales</taxon>
        <taxon>Marivirgaceae</taxon>
        <taxon>Marivirga</taxon>
    </lineage>
</organism>
<evidence type="ECO:0000256" key="8">
    <source>
        <dbReference type="ARBA" id="ARBA00022691"/>
    </source>
</evidence>
<keyword evidence="11 14" id="KW-0408">Iron</keyword>
<dbReference type="Gene3D" id="1.10.150.530">
    <property type="match status" value="1"/>
</dbReference>
<dbReference type="InterPro" id="IPR040072">
    <property type="entry name" value="Methyltransferase_A"/>
</dbReference>
<keyword evidence="12 14" id="KW-0411">Iron-sulfur</keyword>
<evidence type="ECO:0000313" key="16">
    <source>
        <dbReference type="EMBL" id="WNB17710.1"/>
    </source>
</evidence>
<evidence type="ECO:0000259" key="15">
    <source>
        <dbReference type="PROSITE" id="PS51918"/>
    </source>
</evidence>
<feature type="binding site" evidence="14">
    <location>
        <position position="132"/>
    </location>
    <ligand>
        <name>[4Fe-4S] cluster</name>
        <dbReference type="ChEBI" id="CHEBI:49883"/>
        <note>4Fe-4S-S-AdoMet</note>
    </ligand>
</feature>
<feature type="binding site" evidence="14">
    <location>
        <position position="128"/>
    </location>
    <ligand>
        <name>[4Fe-4S] cluster</name>
        <dbReference type="ChEBI" id="CHEBI:49883"/>
        <note>4Fe-4S-S-AdoMet</note>
    </ligand>
</feature>
<dbReference type="SFLD" id="SFLDF00275">
    <property type="entry name" value="adenosine_C2_methyltransferase"/>
    <property type="match status" value="1"/>
</dbReference>
<dbReference type="GO" id="GO:0070475">
    <property type="term" value="P:rRNA base methylation"/>
    <property type="evidence" value="ECO:0007669"/>
    <property type="project" value="UniProtKB-UniRule"/>
</dbReference>
<dbReference type="RefSeq" id="WP_322347209.1">
    <property type="nucleotide sequence ID" value="NZ_CP129968.2"/>
</dbReference>
<evidence type="ECO:0000256" key="9">
    <source>
        <dbReference type="ARBA" id="ARBA00022694"/>
    </source>
</evidence>
<dbReference type="GO" id="GO:0005737">
    <property type="term" value="C:cytoplasm"/>
    <property type="evidence" value="ECO:0007669"/>
    <property type="project" value="UniProtKB-SubCell"/>
</dbReference>
<name>A0AA51ZVW2_9BACT</name>
<dbReference type="GO" id="GO:0002935">
    <property type="term" value="F:tRNA (adenine(37)-C2)-methyltransferase activity"/>
    <property type="evidence" value="ECO:0007669"/>
    <property type="project" value="UniProtKB-UniRule"/>
</dbReference>
<feature type="binding site" evidence="14">
    <location>
        <position position="135"/>
    </location>
    <ligand>
        <name>[4Fe-4S] cluster</name>
        <dbReference type="ChEBI" id="CHEBI:49883"/>
        <note>4Fe-4S-S-AdoMet</note>
    </ligand>
</feature>
<dbReference type="Proteomes" id="UP001232019">
    <property type="component" value="Chromosome"/>
</dbReference>
<dbReference type="AlphaFoldDB" id="A0AA51ZVW2"/>
<comment type="subcellular location">
    <subcellularLocation>
        <location evidence="1 14">Cytoplasm</location>
    </subcellularLocation>
</comment>
<dbReference type="SFLD" id="SFLDS00029">
    <property type="entry name" value="Radical_SAM"/>
    <property type="match status" value="1"/>
</dbReference>
<dbReference type="GO" id="GO:0051539">
    <property type="term" value="F:4 iron, 4 sulfur cluster binding"/>
    <property type="evidence" value="ECO:0007669"/>
    <property type="project" value="UniProtKB-UniRule"/>
</dbReference>
<dbReference type="InterPro" id="IPR027492">
    <property type="entry name" value="RNA_MTrfase_RlmN"/>
</dbReference>
<sequence length="360" mass="41396">MQEKAVHIEKEVIEVNLKKIDIRKMSIEAIAQDLTEFGEKAFRAKQIYEWLWVKSAASFEEMTNLSKGLREWLDENYCINRITIASKQLSNDRTIKVAFKLHDGHEVEGVLIPTENRMTACVSSQVGCSLSCKFCATGYLKRMRNLEAAEIYDQVVMIKELAETHYDMPLTNIVYMGMGEPLLNYKNMMESIEHITSEKGLFMSPKRITVSTAGISKMIKKLADDEAKFNLALSLHAANDEKRSRIMSINDSNNLPVLREALEYYYNKTKSRVTFEYCVFNNFNDSLEDAKELWQFTKYVPAKVNLIEYNPIDQADFTNTEEDKLDQFAKFLEDRGVIVNVRRSRGKDIDAACGQLANKH</sequence>
<dbReference type="Gene3D" id="3.20.20.70">
    <property type="entry name" value="Aldolase class I"/>
    <property type="match status" value="1"/>
</dbReference>
<protein>
    <recommendedName>
        <fullName evidence="14">Probable dual-specificity RNA methyltransferase RlmN</fullName>
        <ecNumber evidence="14">2.1.1.192</ecNumber>
    </recommendedName>
    <alternativeName>
        <fullName evidence="14">23S rRNA (adenine(2503)-C(2))-methyltransferase</fullName>
    </alternativeName>
    <alternativeName>
        <fullName evidence="14">23S rRNA m2A2503 methyltransferase</fullName>
    </alternativeName>
    <alternativeName>
        <fullName evidence="14">Ribosomal RNA large subunit methyltransferase N</fullName>
    </alternativeName>
    <alternativeName>
        <fullName evidence="14">tRNA (adenine(37)-C(2))-methyltransferase</fullName>
    </alternativeName>
    <alternativeName>
        <fullName evidence="14">tRNA m2A37 methyltransferase</fullName>
    </alternativeName>
</protein>
<dbReference type="NCBIfam" id="TIGR00048">
    <property type="entry name" value="rRNA_mod_RlmN"/>
    <property type="match status" value="1"/>
</dbReference>
<dbReference type="GO" id="GO:0000049">
    <property type="term" value="F:tRNA binding"/>
    <property type="evidence" value="ECO:0007669"/>
    <property type="project" value="UniProtKB-UniRule"/>
</dbReference>
<proteinExistence type="inferred from homology"/>
<dbReference type="PIRSF" id="PIRSF006004">
    <property type="entry name" value="CHP00048"/>
    <property type="match status" value="1"/>
</dbReference>
<keyword evidence="4 14" id="KW-0963">Cytoplasm</keyword>
<dbReference type="EC" id="2.1.1.192" evidence="14"/>
<keyword evidence="7 14" id="KW-0808">Transferase</keyword>
<comment type="similarity">
    <text evidence="2 14">Belongs to the radical SAM superfamily. RlmN family.</text>
</comment>
<dbReference type="PANTHER" id="PTHR30544">
    <property type="entry name" value="23S RRNA METHYLTRANSFERASE"/>
    <property type="match status" value="1"/>
</dbReference>
<keyword evidence="10 14" id="KW-0479">Metal-binding</keyword>
<comment type="miscellaneous">
    <text evidence="14">Reaction proceeds by a ping-pong mechanism involving intermediate methylation of a conserved cysteine residue.</text>
</comment>
<keyword evidence="3 14" id="KW-0004">4Fe-4S</keyword>
<keyword evidence="8 14" id="KW-0949">S-adenosyl-L-methionine</keyword>
<dbReference type="GO" id="GO:0019843">
    <property type="term" value="F:rRNA binding"/>
    <property type="evidence" value="ECO:0007669"/>
    <property type="project" value="UniProtKB-UniRule"/>
</dbReference>
<feature type="binding site" evidence="14">
    <location>
        <position position="211"/>
    </location>
    <ligand>
        <name>S-adenosyl-L-methionine</name>
        <dbReference type="ChEBI" id="CHEBI:59789"/>
    </ligand>
</feature>
<dbReference type="Pfam" id="PF04055">
    <property type="entry name" value="Radical_SAM"/>
    <property type="match status" value="1"/>
</dbReference>
<comment type="catalytic activity">
    <reaction evidence="14">
        <text>adenosine(37) in tRNA + 2 reduced [2Fe-2S]-[ferredoxin] + 2 S-adenosyl-L-methionine = 2-methyladenosine(37) in tRNA + 5'-deoxyadenosine + L-methionine + 2 oxidized [2Fe-2S]-[ferredoxin] + S-adenosyl-L-homocysteine</text>
        <dbReference type="Rhea" id="RHEA:43332"/>
        <dbReference type="Rhea" id="RHEA-COMP:10000"/>
        <dbReference type="Rhea" id="RHEA-COMP:10001"/>
        <dbReference type="Rhea" id="RHEA-COMP:10162"/>
        <dbReference type="Rhea" id="RHEA-COMP:10485"/>
        <dbReference type="ChEBI" id="CHEBI:17319"/>
        <dbReference type="ChEBI" id="CHEBI:33737"/>
        <dbReference type="ChEBI" id="CHEBI:33738"/>
        <dbReference type="ChEBI" id="CHEBI:57844"/>
        <dbReference type="ChEBI" id="CHEBI:57856"/>
        <dbReference type="ChEBI" id="CHEBI:59789"/>
        <dbReference type="ChEBI" id="CHEBI:74411"/>
        <dbReference type="ChEBI" id="CHEBI:74497"/>
        <dbReference type="EC" id="2.1.1.192"/>
    </reaction>
</comment>
<feature type="binding site" evidence="14">
    <location>
        <position position="310"/>
    </location>
    <ligand>
        <name>S-adenosyl-L-methionine</name>
        <dbReference type="ChEBI" id="CHEBI:59789"/>
    </ligand>
</feature>
<evidence type="ECO:0000256" key="10">
    <source>
        <dbReference type="ARBA" id="ARBA00022723"/>
    </source>
</evidence>
<reference evidence="16" key="1">
    <citation type="submission" date="2023-08" db="EMBL/GenBank/DDBJ databases">
        <title>Comparative genomics and taxonomic characterization of three novel marine species of genus Marivirga.</title>
        <authorList>
            <person name="Muhammad N."/>
            <person name="Kim S.-G."/>
        </authorList>
    </citation>
    <scope>NUCLEOTIDE SEQUENCE</scope>
    <source>
        <strain evidence="16">BKB1-2</strain>
    </source>
</reference>
<gene>
    <name evidence="14 16" type="primary">rlmN</name>
    <name evidence="16" type="ORF">QYS47_16060</name>
</gene>
<dbReference type="InterPro" id="IPR007197">
    <property type="entry name" value="rSAM"/>
</dbReference>
<feature type="binding site" evidence="14">
    <location>
        <begin position="234"/>
        <end position="236"/>
    </location>
    <ligand>
        <name>S-adenosyl-L-methionine</name>
        <dbReference type="ChEBI" id="CHEBI:59789"/>
    </ligand>
</feature>
<dbReference type="GO" id="GO:0030488">
    <property type="term" value="P:tRNA methylation"/>
    <property type="evidence" value="ECO:0007669"/>
    <property type="project" value="UniProtKB-UniRule"/>
</dbReference>
<dbReference type="PANTHER" id="PTHR30544:SF5">
    <property type="entry name" value="RADICAL SAM CORE DOMAIN-CONTAINING PROTEIN"/>
    <property type="match status" value="1"/>
</dbReference>
<feature type="active site" description="Proton acceptor" evidence="14">
    <location>
        <position position="108"/>
    </location>
</feature>
<evidence type="ECO:0000256" key="7">
    <source>
        <dbReference type="ARBA" id="ARBA00022679"/>
    </source>
</evidence>
<dbReference type="HAMAP" id="MF_01849">
    <property type="entry name" value="RNA_methyltr_RlmN"/>
    <property type="match status" value="1"/>
</dbReference>
<evidence type="ECO:0000256" key="2">
    <source>
        <dbReference type="ARBA" id="ARBA00007544"/>
    </source>
</evidence>
<keyword evidence="9 14" id="KW-0819">tRNA processing</keyword>
<dbReference type="PROSITE" id="PS51918">
    <property type="entry name" value="RADICAL_SAM"/>
    <property type="match status" value="1"/>
</dbReference>
<comment type="catalytic activity">
    <reaction evidence="14">
        <text>adenosine(2503) in 23S rRNA + 2 reduced [2Fe-2S]-[ferredoxin] + 2 S-adenosyl-L-methionine = 2-methyladenosine(2503) in 23S rRNA + 5'-deoxyadenosine + L-methionine + 2 oxidized [2Fe-2S]-[ferredoxin] + S-adenosyl-L-homocysteine</text>
        <dbReference type="Rhea" id="RHEA:42916"/>
        <dbReference type="Rhea" id="RHEA-COMP:10000"/>
        <dbReference type="Rhea" id="RHEA-COMP:10001"/>
        <dbReference type="Rhea" id="RHEA-COMP:10152"/>
        <dbReference type="Rhea" id="RHEA-COMP:10282"/>
        <dbReference type="ChEBI" id="CHEBI:17319"/>
        <dbReference type="ChEBI" id="CHEBI:33737"/>
        <dbReference type="ChEBI" id="CHEBI:33738"/>
        <dbReference type="ChEBI" id="CHEBI:57844"/>
        <dbReference type="ChEBI" id="CHEBI:57856"/>
        <dbReference type="ChEBI" id="CHEBI:59789"/>
        <dbReference type="ChEBI" id="CHEBI:74411"/>
        <dbReference type="ChEBI" id="CHEBI:74497"/>
        <dbReference type="EC" id="2.1.1.192"/>
    </reaction>
</comment>
<comment type="caution">
    <text evidence="14">Lacks conserved residue(s) required for the propagation of feature annotation.</text>
</comment>
<comment type="cofactor">
    <cofactor evidence="14">
        <name>[4Fe-4S] cluster</name>
        <dbReference type="ChEBI" id="CHEBI:49883"/>
    </cofactor>
    <text evidence="14">Binds 1 [4Fe-4S] cluster. The cluster is coordinated with 3 cysteines and an exchangeable S-adenosyl-L-methionine.</text>
</comment>
<feature type="binding site" evidence="14">
    <location>
        <begin position="179"/>
        <end position="180"/>
    </location>
    <ligand>
        <name>S-adenosyl-L-methionine</name>
        <dbReference type="ChEBI" id="CHEBI:59789"/>
    </ligand>
</feature>
<dbReference type="CDD" id="cd01335">
    <property type="entry name" value="Radical_SAM"/>
    <property type="match status" value="1"/>
</dbReference>
<evidence type="ECO:0000256" key="11">
    <source>
        <dbReference type="ARBA" id="ARBA00023004"/>
    </source>
</evidence>
<evidence type="ECO:0000256" key="6">
    <source>
        <dbReference type="ARBA" id="ARBA00022603"/>
    </source>
</evidence>
<evidence type="ECO:0000256" key="14">
    <source>
        <dbReference type="HAMAP-Rule" id="MF_01849"/>
    </source>
</evidence>
<feature type="active site" description="S-methylcysteine intermediate" evidence="14">
    <location>
        <position position="353"/>
    </location>
</feature>
<evidence type="ECO:0000256" key="5">
    <source>
        <dbReference type="ARBA" id="ARBA00022552"/>
    </source>
</evidence>
<dbReference type="FunFam" id="3.20.20.70:FF:000014">
    <property type="entry name" value="Probable dual-specificity RNA methyltransferase RlmN"/>
    <property type="match status" value="1"/>
</dbReference>
<dbReference type="InterPro" id="IPR058240">
    <property type="entry name" value="rSAM_sf"/>
</dbReference>
<evidence type="ECO:0000256" key="3">
    <source>
        <dbReference type="ARBA" id="ARBA00022485"/>
    </source>
</evidence>
<dbReference type="GO" id="GO:0070040">
    <property type="term" value="F:rRNA (adenine(2503)-C2-)-methyltransferase activity"/>
    <property type="evidence" value="ECO:0007669"/>
    <property type="project" value="UniProtKB-UniRule"/>
</dbReference>
<feature type="domain" description="Radical SAM core" evidence="15">
    <location>
        <begin position="114"/>
        <end position="348"/>
    </location>
</feature>
<dbReference type="EMBL" id="CP129968">
    <property type="protein sequence ID" value="WNB17710.1"/>
    <property type="molecule type" value="Genomic_DNA"/>
</dbReference>
<dbReference type="InterPro" id="IPR048641">
    <property type="entry name" value="RlmN_N"/>
</dbReference>
<evidence type="ECO:0000256" key="1">
    <source>
        <dbReference type="ARBA" id="ARBA00004496"/>
    </source>
</evidence>
<evidence type="ECO:0000256" key="12">
    <source>
        <dbReference type="ARBA" id="ARBA00023014"/>
    </source>
</evidence>
<dbReference type="InterPro" id="IPR013785">
    <property type="entry name" value="Aldolase_TIM"/>
</dbReference>
<dbReference type="KEGG" id="marp:QYS47_16060"/>
<dbReference type="Pfam" id="PF21016">
    <property type="entry name" value="RlmN_N"/>
    <property type="match status" value="1"/>
</dbReference>
<accession>A0AA51ZVW2</accession>
<keyword evidence="5 14" id="KW-0698">rRNA processing</keyword>
<keyword evidence="13 14" id="KW-1015">Disulfide bond</keyword>
<dbReference type="GO" id="GO:0046872">
    <property type="term" value="F:metal ion binding"/>
    <property type="evidence" value="ECO:0007669"/>
    <property type="project" value="UniProtKB-KW"/>
</dbReference>
<evidence type="ECO:0000256" key="13">
    <source>
        <dbReference type="ARBA" id="ARBA00023157"/>
    </source>
</evidence>
<comment type="function">
    <text evidence="14">Specifically methylates position 2 of adenine 2503 in 23S rRNA and position 2 of adenine 37 in tRNAs.</text>
</comment>
<dbReference type="InterPro" id="IPR004383">
    <property type="entry name" value="rRNA_lsu_MTrfase_RlmN/Cfr"/>
</dbReference>